<evidence type="ECO:0000256" key="15">
    <source>
        <dbReference type="RuleBase" id="RU003357"/>
    </source>
</evidence>
<evidence type="ECO:0000256" key="11">
    <source>
        <dbReference type="ARBA" id="ARBA00023136"/>
    </source>
</evidence>
<comment type="subcellular location">
    <subcellularLocation>
        <location evidence="1 14">Cell outer membrane</location>
        <topology evidence="1 14">Multi-pass membrane protein</topology>
    </subcellularLocation>
</comment>
<dbReference type="InterPro" id="IPR010105">
    <property type="entry name" value="TonB_sidphr_rcpt"/>
</dbReference>
<keyword evidence="9" id="KW-0406">Ion transport</keyword>
<feature type="domain" description="TonB-dependent receptor plug" evidence="19">
    <location>
        <begin position="106"/>
        <end position="205"/>
    </location>
</feature>
<dbReference type="InterPro" id="IPR012910">
    <property type="entry name" value="Plug_dom"/>
</dbReference>
<keyword evidence="3 14" id="KW-0813">Transport</keyword>
<dbReference type="InterPro" id="IPR000531">
    <property type="entry name" value="Beta-barrel_TonB"/>
</dbReference>
<dbReference type="Gene3D" id="2.170.130.10">
    <property type="entry name" value="TonB-dependent receptor, plug domain"/>
    <property type="match status" value="1"/>
</dbReference>
<keyword evidence="21" id="KW-1185">Reference proteome</keyword>
<dbReference type="Pfam" id="PF07715">
    <property type="entry name" value="Plug"/>
    <property type="match status" value="1"/>
</dbReference>
<keyword evidence="4 14" id="KW-1134">Transmembrane beta strand</keyword>
<evidence type="ECO:0000256" key="6">
    <source>
        <dbReference type="ARBA" id="ARBA00022692"/>
    </source>
</evidence>
<comment type="similarity">
    <text evidence="2 14 15">Belongs to the TonB-dependent receptor family.</text>
</comment>
<dbReference type="AlphaFoldDB" id="A0A069PX48"/>
<dbReference type="GO" id="GO:0038023">
    <property type="term" value="F:signaling receptor activity"/>
    <property type="evidence" value="ECO:0007669"/>
    <property type="project" value="InterPro"/>
</dbReference>
<dbReference type="STRING" id="60547.GCA_000751215_06114"/>
<evidence type="ECO:0000256" key="8">
    <source>
        <dbReference type="ARBA" id="ARBA00023004"/>
    </source>
</evidence>
<feature type="domain" description="TonB-dependent receptor-like beta-barrel" evidence="18">
    <location>
        <begin position="279"/>
        <end position="726"/>
    </location>
</feature>
<dbReference type="GO" id="GO:0015344">
    <property type="term" value="F:siderophore uptake transmembrane transporter activity"/>
    <property type="evidence" value="ECO:0007669"/>
    <property type="project" value="TreeGrafter"/>
</dbReference>
<dbReference type="InterPro" id="IPR036942">
    <property type="entry name" value="Beta-barrel_TonB_sf"/>
</dbReference>
<evidence type="ECO:0000256" key="5">
    <source>
        <dbReference type="ARBA" id="ARBA00022496"/>
    </source>
</evidence>
<evidence type="ECO:0000256" key="12">
    <source>
        <dbReference type="ARBA" id="ARBA00023170"/>
    </source>
</evidence>
<dbReference type="Gene3D" id="2.40.170.20">
    <property type="entry name" value="TonB-dependent receptor, beta-barrel domain"/>
    <property type="match status" value="1"/>
</dbReference>
<dbReference type="GO" id="GO:0009279">
    <property type="term" value="C:cell outer membrane"/>
    <property type="evidence" value="ECO:0007669"/>
    <property type="project" value="UniProtKB-SubCell"/>
</dbReference>
<proteinExistence type="inferred from homology"/>
<evidence type="ECO:0000256" key="3">
    <source>
        <dbReference type="ARBA" id="ARBA00022448"/>
    </source>
</evidence>
<dbReference type="NCBIfam" id="TIGR01783">
    <property type="entry name" value="TonB-siderophor"/>
    <property type="match status" value="1"/>
</dbReference>
<dbReference type="GO" id="GO:0015891">
    <property type="term" value="P:siderophore transport"/>
    <property type="evidence" value="ECO:0007669"/>
    <property type="project" value="InterPro"/>
</dbReference>
<evidence type="ECO:0000256" key="13">
    <source>
        <dbReference type="ARBA" id="ARBA00023237"/>
    </source>
</evidence>
<keyword evidence="6 14" id="KW-0812">Transmembrane</keyword>
<name>A0A069PX48_9BURK</name>
<keyword evidence="8" id="KW-0408">Iron</keyword>
<evidence type="ECO:0000256" key="2">
    <source>
        <dbReference type="ARBA" id="ARBA00009810"/>
    </source>
</evidence>
<dbReference type="PROSITE" id="PS52016">
    <property type="entry name" value="TONB_DEPENDENT_REC_3"/>
    <property type="match status" value="1"/>
</dbReference>
<evidence type="ECO:0000256" key="4">
    <source>
        <dbReference type="ARBA" id="ARBA00022452"/>
    </source>
</evidence>
<feature type="chain" id="PRO_5007372494" evidence="17">
    <location>
        <begin position="31"/>
        <end position="757"/>
    </location>
</feature>
<dbReference type="Proteomes" id="UP000027466">
    <property type="component" value="Unassembled WGS sequence"/>
</dbReference>
<evidence type="ECO:0000313" key="20">
    <source>
        <dbReference type="EMBL" id="KDR41966.1"/>
    </source>
</evidence>
<gene>
    <name evidence="20" type="ORF">BG61_13705</name>
</gene>
<evidence type="ECO:0000259" key="18">
    <source>
        <dbReference type="Pfam" id="PF00593"/>
    </source>
</evidence>
<accession>A0A069PX48</accession>
<evidence type="ECO:0000256" key="9">
    <source>
        <dbReference type="ARBA" id="ARBA00023065"/>
    </source>
</evidence>
<sequence length="757" mass="82228">MEWATGTRRNAIAAAAGMAFYAAAASQAHAQQVSQEGARGAPAPAQVAQAAEPAGGTQQQNNNTQPGAAPGNTLPAITINAQADAGDTVGLVARRSSTGTKTDTPIDEIPQTINVVTAAQIEETGATSVNEALRYIPGFSSYGADVRSDWYSALRGFTPTVFVDGLQVPNTLNLSSWRVDPYMIDSITVLRGPTSVLYGQGDPGAIVDIQSKLANGERIREVGLQIGDYARKQFEFDIGDRIDKDGTLSYRVVGVARDGNSLTGPHAEQRVAIAPSIRWQPNASTSLTVDATYLQDWGDASNNFLPAEGTVLPNPNGKISENLYTGDPTYSYYRKKQWSLGYQFEHKANPIWTFRQNTRWMHVSLDNGAVWGAGLDPSDPTQQTLARYAGLFQPNYSRFDIDNQAIARFGTGPLEHTVLLGFEYNRQNSTDSEWLAQGPSLNMYNPVYTPVSTAIFSGPDSFGQTNTKTTLDSFGVYAQDQIKWQRWVLTLGGREDWSNTKQDNIAAGTQLKQDDSAFSGRVGMTYLGDFGLSPYISYSTSFNPIVGANMAGGGLPAPTKGRQIEAGLRWQPPGKNMMLNAAIYQIHQKNVLTPDPNDPTGTFFVQTGEVRSQGIELSAVGKVTRDLSVIAAYVYQDVKNIKANDASLGKWPVSIPLPRQMASLWADYTWHAGTLEGFGIGAGIRYQSGLAGAYDNSLYVPSYTVYDAAIHYTIPHWRFAVNAQNIFNRTFVSGCQSSSACFYGNPRTVIATAKYNW</sequence>
<protein>
    <submittedName>
        <fullName evidence="20">TonB-dependent receptor</fullName>
    </submittedName>
</protein>
<keyword evidence="11 14" id="KW-0472">Membrane</keyword>
<feature type="signal peptide" evidence="17">
    <location>
        <begin position="1"/>
        <end position="30"/>
    </location>
</feature>
<feature type="compositionally biased region" description="Low complexity" evidence="16">
    <location>
        <begin position="37"/>
        <end position="70"/>
    </location>
</feature>
<keyword evidence="7 17" id="KW-0732">Signal</keyword>
<evidence type="ECO:0000313" key="21">
    <source>
        <dbReference type="Proteomes" id="UP000027466"/>
    </source>
</evidence>
<dbReference type="InterPro" id="IPR037066">
    <property type="entry name" value="Plug_dom_sf"/>
</dbReference>
<evidence type="ECO:0000256" key="7">
    <source>
        <dbReference type="ARBA" id="ARBA00022729"/>
    </source>
</evidence>
<dbReference type="Pfam" id="PF00593">
    <property type="entry name" value="TonB_dep_Rec_b-barrel"/>
    <property type="match status" value="1"/>
</dbReference>
<keyword evidence="12 20" id="KW-0675">Receptor</keyword>
<dbReference type="InterPro" id="IPR039426">
    <property type="entry name" value="TonB-dep_rcpt-like"/>
</dbReference>
<evidence type="ECO:0000256" key="16">
    <source>
        <dbReference type="SAM" id="MobiDB-lite"/>
    </source>
</evidence>
<evidence type="ECO:0000256" key="10">
    <source>
        <dbReference type="ARBA" id="ARBA00023077"/>
    </source>
</evidence>
<evidence type="ECO:0000256" key="1">
    <source>
        <dbReference type="ARBA" id="ARBA00004571"/>
    </source>
</evidence>
<evidence type="ECO:0000256" key="17">
    <source>
        <dbReference type="SAM" id="SignalP"/>
    </source>
</evidence>
<dbReference type="CDD" id="cd01347">
    <property type="entry name" value="ligand_gated_channel"/>
    <property type="match status" value="1"/>
</dbReference>
<keyword evidence="10 15" id="KW-0798">TonB box</keyword>
<dbReference type="SUPFAM" id="SSF56935">
    <property type="entry name" value="Porins"/>
    <property type="match status" value="1"/>
</dbReference>
<dbReference type="PANTHER" id="PTHR32552">
    <property type="entry name" value="FERRICHROME IRON RECEPTOR-RELATED"/>
    <property type="match status" value="1"/>
</dbReference>
<dbReference type="EMBL" id="JFHC01000021">
    <property type="protein sequence ID" value="KDR41966.1"/>
    <property type="molecule type" value="Genomic_DNA"/>
</dbReference>
<dbReference type="FunFam" id="2.40.170.20:FF:000005">
    <property type="entry name" value="TonB-dependent siderophore receptor"/>
    <property type="match status" value="1"/>
</dbReference>
<evidence type="ECO:0000256" key="14">
    <source>
        <dbReference type="PROSITE-ProRule" id="PRU01360"/>
    </source>
</evidence>
<dbReference type="PANTHER" id="PTHR32552:SF68">
    <property type="entry name" value="FERRICHROME OUTER MEMBRANE TRANSPORTER_PHAGE RECEPTOR"/>
    <property type="match status" value="1"/>
</dbReference>
<organism evidence="20 21">
    <name type="scientific">Caballeronia glathei</name>
    <dbReference type="NCBI Taxonomy" id="60547"/>
    <lineage>
        <taxon>Bacteria</taxon>
        <taxon>Pseudomonadati</taxon>
        <taxon>Pseudomonadota</taxon>
        <taxon>Betaproteobacteria</taxon>
        <taxon>Burkholderiales</taxon>
        <taxon>Burkholderiaceae</taxon>
        <taxon>Caballeronia</taxon>
    </lineage>
</organism>
<dbReference type="RefSeq" id="WP_035938980.1">
    <property type="nucleotide sequence ID" value="NZ_CADFFX010000024.1"/>
</dbReference>
<keyword evidence="5" id="KW-0410">Iron transport</keyword>
<evidence type="ECO:0000259" key="19">
    <source>
        <dbReference type="Pfam" id="PF07715"/>
    </source>
</evidence>
<keyword evidence="13 14" id="KW-0998">Cell outer membrane</keyword>
<reference evidence="20 21" key="1">
    <citation type="submission" date="2014-03" db="EMBL/GenBank/DDBJ databases">
        <title>Draft Genome Sequences of Four Burkholderia Strains.</title>
        <authorList>
            <person name="Liu X.Y."/>
            <person name="Li C.X."/>
            <person name="Xu J.H."/>
        </authorList>
    </citation>
    <scope>NUCLEOTIDE SEQUENCE [LARGE SCALE GENOMIC DNA]</scope>
    <source>
        <strain evidence="20 21">DSM 50014</strain>
    </source>
</reference>
<feature type="region of interest" description="Disordered" evidence="16">
    <location>
        <begin position="33"/>
        <end position="74"/>
    </location>
</feature>
<comment type="caution">
    <text evidence="20">The sequence shown here is derived from an EMBL/GenBank/DDBJ whole genome shotgun (WGS) entry which is preliminary data.</text>
</comment>